<dbReference type="RefSeq" id="WP_160953414.1">
    <property type="nucleotide sequence ID" value="NZ_WWEQ01000031.1"/>
</dbReference>
<dbReference type="AlphaFoldDB" id="A0A6N9H7D8"/>
<name>A0A6N9H7D8_9MICO</name>
<feature type="transmembrane region" description="Helical" evidence="1">
    <location>
        <begin position="12"/>
        <end position="38"/>
    </location>
</feature>
<protein>
    <submittedName>
        <fullName evidence="2">Uncharacterized protein</fullName>
    </submittedName>
</protein>
<keyword evidence="3" id="KW-1185">Reference proteome</keyword>
<gene>
    <name evidence="2" type="ORF">GSY69_08420</name>
</gene>
<evidence type="ECO:0000313" key="2">
    <source>
        <dbReference type="EMBL" id="MYM19988.1"/>
    </source>
</evidence>
<dbReference type="EMBL" id="WWEQ01000031">
    <property type="protein sequence ID" value="MYM19988.1"/>
    <property type="molecule type" value="Genomic_DNA"/>
</dbReference>
<keyword evidence="1" id="KW-1133">Transmembrane helix</keyword>
<organism evidence="2 3">
    <name type="scientific">Brevibacterium rongguiense</name>
    <dbReference type="NCBI Taxonomy" id="2695267"/>
    <lineage>
        <taxon>Bacteria</taxon>
        <taxon>Bacillati</taxon>
        <taxon>Actinomycetota</taxon>
        <taxon>Actinomycetes</taxon>
        <taxon>Micrococcales</taxon>
        <taxon>Brevibacteriaceae</taxon>
        <taxon>Brevibacterium</taxon>
    </lineage>
</organism>
<sequence>MAQQRERRADAWLIGTAVALMSIGALALAAVVIVGVAGGVPSVALTWVGMIAPPIAFIVMVVAFVRLIGRRRRPTAQPGR</sequence>
<evidence type="ECO:0000256" key="1">
    <source>
        <dbReference type="SAM" id="Phobius"/>
    </source>
</evidence>
<comment type="caution">
    <text evidence="2">The sequence shown here is derived from an EMBL/GenBank/DDBJ whole genome shotgun (WGS) entry which is preliminary data.</text>
</comment>
<accession>A0A6N9H7D8</accession>
<keyword evidence="1" id="KW-0812">Transmembrane</keyword>
<feature type="transmembrane region" description="Helical" evidence="1">
    <location>
        <begin position="44"/>
        <end position="65"/>
    </location>
</feature>
<keyword evidence="1" id="KW-0472">Membrane</keyword>
<evidence type="ECO:0000313" key="3">
    <source>
        <dbReference type="Proteomes" id="UP000469215"/>
    </source>
</evidence>
<dbReference type="Proteomes" id="UP000469215">
    <property type="component" value="Unassembled WGS sequence"/>
</dbReference>
<proteinExistence type="predicted"/>
<reference evidence="2 3" key="1">
    <citation type="submission" date="2020-01" db="EMBL/GenBank/DDBJ databases">
        <authorList>
            <person name="Deng T."/>
        </authorList>
    </citation>
    <scope>NUCLEOTIDE SEQUENCE [LARGE SCALE GENOMIC DNA]</scope>
    <source>
        <strain evidence="2 3">5221</strain>
    </source>
</reference>